<keyword evidence="2" id="KW-0812">Transmembrane</keyword>
<feature type="transmembrane region" description="Helical" evidence="2">
    <location>
        <begin position="20"/>
        <end position="41"/>
    </location>
</feature>
<dbReference type="Proteomes" id="UP001519654">
    <property type="component" value="Unassembled WGS sequence"/>
</dbReference>
<reference evidence="3 4" key="1">
    <citation type="submission" date="2021-06" db="EMBL/GenBank/DDBJ databases">
        <title>Actinoplanes lichenicola sp. nov., and Actinoplanes ovalisporus sp. nov., isolated from lichen in Thailand.</title>
        <authorList>
            <person name="Saeng-In P."/>
            <person name="Kanchanasin P."/>
            <person name="Yuki M."/>
            <person name="Kudo T."/>
            <person name="Ohkuma M."/>
            <person name="Phongsopitanun W."/>
            <person name="Tanasupawat S."/>
        </authorList>
    </citation>
    <scope>NUCLEOTIDE SEQUENCE [LARGE SCALE GENOMIC DNA]</scope>
    <source>
        <strain evidence="3 4">NBRC 110975</strain>
    </source>
</reference>
<proteinExistence type="predicted"/>
<comment type="caution">
    <text evidence="3">The sequence shown here is derived from an EMBL/GenBank/DDBJ whole genome shotgun (WGS) entry which is preliminary data.</text>
</comment>
<organism evidence="3 4">
    <name type="scientific">Paractinoplanes bogorensis</name>
    <dbReference type="NCBI Taxonomy" id="1610840"/>
    <lineage>
        <taxon>Bacteria</taxon>
        <taxon>Bacillati</taxon>
        <taxon>Actinomycetota</taxon>
        <taxon>Actinomycetes</taxon>
        <taxon>Micromonosporales</taxon>
        <taxon>Micromonosporaceae</taxon>
        <taxon>Paractinoplanes</taxon>
    </lineage>
</organism>
<keyword evidence="2" id="KW-0472">Membrane</keyword>
<feature type="region of interest" description="Disordered" evidence="1">
    <location>
        <begin position="227"/>
        <end position="384"/>
    </location>
</feature>
<keyword evidence="4" id="KW-1185">Reference proteome</keyword>
<feature type="compositionally biased region" description="Basic and acidic residues" evidence="1">
    <location>
        <begin position="227"/>
        <end position="272"/>
    </location>
</feature>
<sequence length="384" mass="40653">MTGDGLGQGLSDMWRSVLLFIPTALAFVAVLLVGYLIARLLRTAVTKGLRKAGLDRAVERTAANKIFSRTSSSTLGGKLVFYAVLLFALQLAFGLWGPNPVSDLLTSLIGWLPRLLVAIVLIVVAAAIARAAQDLIMAALGGLSYGRLVARAASVVIVALGVIAALDQVQIATTITQPVLIAILATIAGVLIVGVGGGLIRPMQNRWESWLERAATESATIRDHARAYATEQAERAEQAEHAARAEQAKRAEEAERAERAEQAARSSDETRPYETAIRVPAVRPQSQAERTHGPAPAKTQVISEPDDDQVPADETQVIPPPRQSDQQATVVTSAPAETTVINPGPNDTVVIGSGTEDAESTQVIPPADTATTRPLPPADDEKRA</sequence>
<evidence type="ECO:0000256" key="1">
    <source>
        <dbReference type="SAM" id="MobiDB-lite"/>
    </source>
</evidence>
<protein>
    <recommendedName>
        <fullName evidence="5">Transporter (Transmembrane protein)</fullName>
    </recommendedName>
</protein>
<name>A0ABS5YT49_9ACTN</name>
<feature type="transmembrane region" description="Helical" evidence="2">
    <location>
        <begin position="178"/>
        <end position="200"/>
    </location>
</feature>
<evidence type="ECO:0000313" key="3">
    <source>
        <dbReference type="EMBL" id="MBU2666605.1"/>
    </source>
</evidence>
<evidence type="ECO:0008006" key="5">
    <source>
        <dbReference type="Google" id="ProtNLM"/>
    </source>
</evidence>
<dbReference type="RefSeq" id="WP_215790296.1">
    <property type="nucleotide sequence ID" value="NZ_JAHKKG010000007.1"/>
</dbReference>
<gene>
    <name evidence="3" type="ORF">KOI35_24150</name>
</gene>
<feature type="compositionally biased region" description="Polar residues" evidence="1">
    <location>
        <begin position="323"/>
        <end position="341"/>
    </location>
</feature>
<feature type="transmembrane region" description="Helical" evidence="2">
    <location>
        <begin position="108"/>
        <end position="128"/>
    </location>
</feature>
<accession>A0ABS5YT49</accession>
<feature type="transmembrane region" description="Helical" evidence="2">
    <location>
        <begin position="148"/>
        <end position="166"/>
    </location>
</feature>
<feature type="transmembrane region" description="Helical" evidence="2">
    <location>
        <begin position="79"/>
        <end position="96"/>
    </location>
</feature>
<dbReference type="InterPro" id="IPR008910">
    <property type="entry name" value="MSC_TM_helix"/>
</dbReference>
<dbReference type="Pfam" id="PF05552">
    <property type="entry name" value="MS_channel_1st_1"/>
    <property type="match status" value="2"/>
</dbReference>
<dbReference type="EMBL" id="JAHKKG010000007">
    <property type="protein sequence ID" value="MBU2666605.1"/>
    <property type="molecule type" value="Genomic_DNA"/>
</dbReference>
<keyword evidence="2" id="KW-1133">Transmembrane helix</keyword>
<evidence type="ECO:0000256" key="2">
    <source>
        <dbReference type="SAM" id="Phobius"/>
    </source>
</evidence>
<evidence type="ECO:0000313" key="4">
    <source>
        <dbReference type="Proteomes" id="UP001519654"/>
    </source>
</evidence>